<sequence>MSQPPYDPQADPYQQQHAEATLRRPQQPQQYPPGGGGAAYTQAAVYGAAAAQPQAAPAQGAPAQVPAQGTGQQAPAPWTTGQTVAAPTVQGAARTTETSEAASQAAAVGQQWASSAVLTRPSAGAAAAPSAPPAPPGTVYRPGERAPQPSSQRLTGLHIGSHLVNAAALDQLSAPALGPGLLVGADRDRTPVVVRLFRRKPTNIVLVGGVWAARLLTFRALAVGAQVYAITAQPSAWDGLGAHAVGQRERVQMAPAEFDLPPGSAYRPMLVVRDTAPGGAAAPLAAWQTRVTVVHHLDHNAMSVLGAADLVLFQRLQPGEAQIAAHVLGLNATTMRLMQQLEPEMLAVLGDGSHRYVWLHRTAIENYLLGAPQR</sequence>
<dbReference type="EMBL" id="BAABAT010000014">
    <property type="protein sequence ID" value="GAA4252766.1"/>
    <property type="molecule type" value="Genomic_DNA"/>
</dbReference>
<feature type="compositionally biased region" description="Low complexity" evidence="1">
    <location>
        <begin position="1"/>
        <end position="16"/>
    </location>
</feature>
<evidence type="ECO:0000313" key="3">
    <source>
        <dbReference type="Proteomes" id="UP001500620"/>
    </source>
</evidence>
<feature type="region of interest" description="Disordered" evidence="1">
    <location>
        <begin position="123"/>
        <end position="153"/>
    </location>
</feature>
<feature type="compositionally biased region" description="Low complexity" evidence="1">
    <location>
        <begin position="39"/>
        <end position="77"/>
    </location>
</feature>
<gene>
    <name evidence="2" type="ORF">GCM10022255_050900</name>
</gene>
<proteinExistence type="predicted"/>
<name>A0ABP8DCS9_9ACTN</name>
<dbReference type="RefSeq" id="WP_345129808.1">
    <property type="nucleotide sequence ID" value="NZ_BAABAT010000014.1"/>
</dbReference>
<evidence type="ECO:0000313" key="2">
    <source>
        <dbReference type="EMBL" id="GAA4252766.1"/>
    </source>
</evidence>
<keyword evidence="3" id="KW-1185">Reference proteome</keyword>
<organism evidence="2 3">
    <name type="scientific">Dactylosporangium darangshiense</name>
    <dbReference type="NCBI Taxonomy" id="579108"/>
    <lineage>
        <taxon>Bacteria</taxon>
        <taxon>Bacillati</taxon>
        <taxon>Actinomycetota</taxon>
        <taxon>Actinomycetes</taxon>
        <taxon>Micromonosporales</taxon>
        <taxon>Micromonosporaceae</taxon>
        <taxon>Dactylosporangium</taxon>
    </lineage>
</organism>
<reference evidence="3" key="1">
    <citation type="journal article" date="2019" name="Int. J. Syst. Evol. Microbiol.">
        <title>The Global Catalogue of Microorganisms (GCM) 10K type strain sequencing project: providing services to taxonomists for standard genome sequencing and annotation.</title>
        <authorList>
            <consortium name="The Broad Institute Genomics Platform"/>
            <consortium name="The Broad Institute Genome Sequencing Center for Infectious Disease"/>
            <person name="Wu L."/>
            <person name="Ma J."/>
        </authorList>
    </citation>
    <scope>NUCLEOTIDE SEQUENCE [LARGE SCALE GENOMIC DNA]</scope>
    <source>
        <strain evidence="3">JCM 17441</strain>
    </source>
</reference>
<evidence type="ECO:0000256" key="1">
    <source>
        <dbReference type="SAM" id="MobiDB-lite"/>
    </source>
</evidence>
<feature type="compositionally biased region" description="Low complexity" evidence="1">
    <location>
        <begin position="91"/>
        <end position="106"/>
    </location>
</feature>
<protein>
    <submittedName>
        <fullName evidence="2">Uncharacterized protein</fullName>
    </submittedName>
</protein>
<dbReference type="Proteomes" id="UP001500620">
    <property type="component" value="Unassembled WGS sequence"/>
</dbReference>
<accession>A0ABP8DCS9</accession>
<feature type="region of interest" description="Disordered" evidence="1">
    <location>
        <begin position="1"/>
        <end position="106"/>
    </location>
</feature>
<comment type="caution">
    <text evidence="2">The sequence shown here is derived from an EMBL/GenBank/DDBJ whole genome shotgun (WGS) entry which is preliminary data.</text>
</comment>